<keyword evidence="2" id="KW-1185">Reference proteome</keyword>
<gene>
    <name evidence="1" type="ORF">DSO57_1009334</name>
</gene>
<protein>
    <submittedName>
        <fullName evidence="1">Uncharacterized protein</fullName>
    </submittedName>
</protein>
<accession>A0ACC2RXS4</accession>
<proteinExistence type="predicted"/>
<sequence length="261" mass="29357">MFNPFQQCLTLVCPGLLLTGNYSYKTQLLHYQPNHTLAINTLALHGIFDTVLHNKPLPLLKIYKLSRESLKDNPPLLSGLQRIHFNGSSLGKGFAEILWFFFKQPRMPLSESDPDYDLDQDPDSDSESGPPIIPPEEKLLSTFLKHTLDQALASPTALHSTHSFIKSISILFPNLISQFEALTTSLFDINPDIKDQIRKLLVSASHDLIRLKQLNAEFKSDIEKFLTPFPTITQALSQTFSRLQSKYKLIPSELLAGLIGS</sequence>
<comment type="caution">
    <text evidence="1">The sequence shown here is derived from an EMBL/GenBank/DDBJ whole genome shotgun (WGS) entry which is preliminary data.</text>
</comment>
<organism evidence="1 2">
    <name type="scientific">Entomophthora muscae</name>
    <dbReference type="NCBI Taxonomy" id="34485"/>
    <lineage>
        <taxon>Eukaryota</taxon>
        <taxon>Fungi</taxon>
        <taxon>Fungi incertae sedis</taxon>
        <taxon>Zoopagomycota</taxon>
        <taxon>Entomophthoromycotina</taxon>
        <taxon>Entomophthoromycetes</taxon>
        <taxon>Entomophthorales</taxon>
        <taxon>Entomophthoraceae</taxon>
        <taxon>Entomophthora</taxon>
    </lineage>
</organism>
<reference evidence="1" key="1">
    <citation type="submission" date="2022-04" db="EMBL/GenBank/DDBJ databases">
        <title>Genome of the entomopathogenic fungus Entomophthora muscae.</title>
        <authorList>
            <person name="Elya C."/>
            <person name="Lovett B.R."/>
            <person name="Lee E."/>
            <person name="Macias A.M."/>
            <person name="Hajek A.E."/>
            <person name="De Bivort B.L."/>
            <person name="Kasson M.T."/>
            <person name="De Fine Licht H.H."/>
            <person name="Stajich J.E."/>
        </authorList>
    </citation>
    <scope>NUCLEOTIDE SEQUENCE</scope>
    <source>
        <strain evidence="1">Berkeley</strain>
    </source>
</reference>
<dbReference type="EMBL" id="QTSX02006419">
    <property type="protein sequence ID" value="KAJ9054918.1"/>
    <property type="molecule type" value="Genomic_DNA"/>
</dbReference>
<dbReference type="Proteomes" id="UP001165960">
    <property type="component" value="Unassembled WGS sequence"/>
</dbReference>
<evidence type="ECO:0000313" key="1">
    <source>
        <dbReference type="EMBL" id="KAJ9054918.1"/>
    </source>
</evidence>
<name>A0ACC2RXS4_9FUNG</name>
<evidence type="ECO:0000313" key="2">
    <source>
        <dbReference type="Proteomes" id="UP001165960"/>
    </source>
</evidence>